<accession>A0A4Q2K0Z7</accession>
<evidence type="ECO:0000256" key="5">
    <source>
        <dbReference type="ARBA" id="ARBA00022777"/>
    </source>
</evidence>
<dbReference type="GO" id="GO:0004674">
    <property type="term" value="F:protein serine/threonine kinase activity"/>
    <property type="evidence" value="ECO:0007669"/>
    <property type="project" value="UniProtKB-KW"/>
</dbReference>
<reference evidence="10 11" key="1">
    <citation type="submission" date="2019-01" db="EMBL/GenBank/DDBJ databases">
        <title>Senegalimassilia sp. nov. KGMB04484 isolated human feces.</title>
        <authorList>
            <person name="Han K.-I."/>
            <person name="Kim J.-S."/>
            <person name="Lee K.C."/>
            <person name="Suh M.K."/>
            <person name="Eom M.K."/>
            <person name="Lee J.H."/>
            <person name="Park S.-H."/>
            <person name="Kang S.W."/>
            <person name="Park J.-E."/>
            <person name="Oh B.S."/>
            <person name="Yu S.Y."/>
            <person name="Choi S.-H."/>
            <person name="Lee D.H."/>
            <person name="Yoon H."/>
            <person name="Kim B.-Y."/>
            <person name="Lee J.H."/>
            <person name="Lee J.-S."/>
        </authorList>
    </citation>
    <scope>NUCLEOTIDE SEQUENCE [LARGE SCALE GENOMIC DNA]</scope>
    <source>
        <strain evidence="10 11">KGMB04484</strain>
    </source>
</reference>
<name>A0A4Q2K0Z7_9ACTN</name>
<dbReference type="EC" id="2.7.11.1" evidence="1"/>
<dbReference type="PANTHER" id="PTHR43289:SF6">
    <property type="entry name" value="SERINE_THREONINE-PROTEIN KINASE NEKL-3"/>
    <property type="match status" value="1"/>
</dbReference>
<dbReference type="PROSITE" id="PS00108">
    <property type="entry name" value="PROTEIN_KINASE_ST"/>
    <property type="match status" value="1"/>
</dbReference>
<feature type="compositionally biased region" description="Polar residues" evidence="7">
    <location>
        <begin position="21"/>
        <end position="34"/>
    </location>
</feature>
<dbReference type="InterPro" id="IPR011009">
    <property type="entry name" value="Kinase-like_dom_sf"/>
</dbReference>
<feature type="transmembrane region" description="Helical" evidence="8">
    <location>
        <begin position="383"/>
        <end position="408"/>
    </location>
</feature>
<keyword evidence="8" id="KW-0812">Transmembrane</keyword>
<dbReference type="AlphaFoldDB" id="A0A4Q2K0Z7"/>
<evidence type="ECO:0000256" key="7">
    <source>
        <dbReference type="SAM" id="MobiDB-lite"/>
    </source>
</evidence>
<comment type="caution">
    <text evidence="10">The sequence shown here is derived from an EMBL/GenBank/DDBJ whole genome shotgun (WGS) entry which is preliminary data.</text>
</comment>
<evidence type="ECO:0000256" key="6">
    <source>
        <dbReference type="ARBA" id="ARBA00022840"/>
    </source>
</evidence>
<keyword evidence="11" id="KW-1185">Reference proteome</keyword>
<dbReference type="SUPFAM" id="SSF56112">
    <property type="entry name" value="Protein kinase-like (PK-like)"/>
    <property type="match status" value="1"/>
</dbReference>
<evidence type="ECO:0000256" key="3">
    <source>
        <dbReference type="ARBA" id="ARBA00022679"/>
    </source>
</evidence>
<dbReference type="GO" id="GO:0005524">
    <property type="term" value="F:ATP binding"/>
    <property type="evidence" value="ECO:0007669"/>
    <property type="project" value="UniProtKB-KW"/>
</dbReference>
<dbReference type="Pfam" id="PF00069">
    <property type="entry name" value="Pkinase"/>
    <property type="match status" value="1"/>
</dbReference>
<organism evidence="10 11">
    <name type="scientific">Senegalimassilia faecalis</name>
    <dbReference type="NCBI Taxonomy" id="2509433"/>
    <lineage>
        <taxon>Bacteria</taxon>
        <taxon>Bacillati</taxon>
        <taxon>Actinomycetota</taxon>
        <taxon>Coriobacteriia</taxon>
        <taxon>Coriobacteriales</taxon>
        <taxon>Coriobacteriaceae</taxon>
        <taxon>Senegalimassilia</taxon>
    </lineage>
</organism>
<feature type="region of interest" description="Disordered" evidence="7">
    <location>
        <begin position="21"/>
        <end position="42"/>
    </location>
</feature>
<dbReference type="Proteomes" id="UP000293345">
    <property type="component" value="Unassembled WGS sequence"/>
</dbReference>
<protein>
    <recommendedName>
        <fullName evidence="1">non-specific serine/threonine protein kinase</fullName>
        <ecNumber evidence="1">2.7.11.1</ecNumber>
    </recommendedName>
</protein>
<evidence type="ECO:0000256" key="8">
    <source>
        <dbReference type="SAM" id="Phobius"/>
    </source>
</evidence>
<proteinExistence type="predicted"/>
<gene>
    <name evidence="10" type="ORF">ET524_00820</name>
</gene>
<dbReference type="CDD" id="cd14014">
    <property type="entry name" value="STKc_PknB_like"/>
    <property type="match status" value="1"/>
</dbReference>
<dbReference type="PROSITE" id="PS50011">
    <property type="entry name" value="PROTEIN_KINASE_DOM"/>
    <property type="match status" value="1"/>
</dbReference>
<dbReference type="EMBL" id="SDPW01000001">
    <property type="protein sequence ID" value="RXZ53204.1"/>
    <property type="molecule type" value="Genomic_DNA"/>
</dbReference>
<evidence type="ECO:0000313" key="10">
    <source>
        <dbReference type="EMBL" id="RXZ53204.1"/>
    </source>
</evidence>
<keyword evidence="5 10" id="KW-0418">Kinase</keyword>
<feature type="transmembrane region" description="Helical" evidence="8">
    <location>
        <begin position="420"/>
        <end position="442"/>
    </location>
</feature>
<keyword evidence="3" id="KW-0808">Transferase</keyword>
<dbReference type="Gene3D" id="1.10.510.10">
    <property type="entry name" value="Transferase(Phosphotransferase) domain 1"/>
    <property type="match status" value="1"/>
</dbReference>
<keyword evidence="8" id="KW-1133">Transmembrane helix</keyword>
<dbReference type="SMART" id="SM00220">
    <property type="entry name" value="S_TKc"/>
    <property type="match status" value="1"/>
</dbReference>
<evidence type="ECO:0000256" key="2">
    <source>
        <dbReference type="ARBA" id="ARBA00022527"/>
    </source>
</evidence>
<keyword evidence="8" id="KW-0472">Membrane</keyword>
<sequence length="489" mass="54336">MPSSFSASAMARRCKLPMSSCTRFTSKPSRNKPPTAQPRIRRTSGTISVMNDELQQQLDSLARDECYRVDAVLKNGQLERTERVFFVGQNGSEQGPYIRKYFDCEAGLGGAYRRILDAQRQGARFLHLPRIFDCYSVGEQDAVVMECVPGKTLADVVYERDPSIELAKRLFPEVCDAVCELHERFDPPLIHRDIKPSNFMVEGNAVFVIDLGIARTFDADATTDTKHFGTRAYAPPEQFGYGQTDERSDVYALGMLLFYLLCEETPEVNHIAQVLATHNVPSVLRDVVLQAVSFDPADRFQSVKALARAFDSSIAVVQQSSDAIACGDPYDVGIDISCKSVEACVVPHEEPISAASQGGMPAPVKTKSSVKVNMRKLFSRVPYWLGFSWDVLLIILVVLLAVICVNSIFNTSGDTALLPIPARAVTFAFTWLLFISPMPLLFDPRPVYRVLPRVRRRSYRAHIIAAVVLFAVGFMGVALVGNLVLPYYK</sequence>
<feature type="domain" description="Protein kinase" evidence="9">
    <location>
        <begin position="67"/>
        <end position="311"/>
    </location>
</feature>
<keyword evidence="4" id="KW-0547">Nucleotide-binding</keyword>
<feature type="transmembrane region" description="Helical" evidence="8">
    <location>
        <begin position="463"/>
        <end position="488"/>
    </location>
</feature>
<evidence type="ECO:0000259" key="9">
    <source>
        <dbReference type="PROSITE" id="PS50011"/>
    </source>
</evidence>
<evidence type="ECO:0000256" key="4">
    <source>
        <dbReference type="ARBA" id="ARBA00022741"/>
    </source>
</evidence>
<dbReference type="PANTHER" id="PTHR43289">
    <property type="entry name" value="MITOGEN-ACTIVATED PROTEIN KINASE KINASE KINASE 20-RELATED"/>
    <property type="match status" value="1"/>
</dbReference>
<evidence type="ECO:0000256" key="1">
    <source>
        <dbReference type="ARBA" id="ARBA00012513"/>
    </source>
</evidence>
<dbReference type="InterPro" id="IPR008271">
    <property type="entry name" value="Ser/Thr_kinase_AS"/>
</dbReference>
<keyword evidence="2 10" id="KW-0723">Serine/threonine-protein kinase</keyword>
<dbReference type="InterPro" id="IPR000719">
    <property type="entry name" value="Prot_kinase_dom"/>
</dbReference>
<evidence type="ECO:0000313" key="11">
    <source>
        <dbReference type="Proteomes" id="UP000293345"/>
    </source>
</evidence>
<keyword evidence="6" id="KW-0067">ATP-binding</keyword>